<dbReference type="InterPro" id="IPR002734">
    <property type="entry name" value="RibDG_C"/>
</dbReference>
<name>A0A917MEZ3_9SPHI</name>
<keyword evidence="3" id="KW-1185">Reference proteome</keyword>
<evidence type="ECO:0000259" key="1">
    <source>
        <dbReference type="Pfam" id="PF01872"/>
    </source>
</evidence>
<evidence type="ECO:0000313" key="2">
    <source>
        <dbReference type="EMBL" id="GGH02120.1"/>
    </source>
</evidence>
<reference evidence="2" key="1">
    <citation type="journal article" date="2014" name="Int. J. Syst. Evol. Microbiol.">
        <title>Complete genome sequence of Corynebacterium casei LMG S-19264T (=DSM 44701T), isolated from a smear-ripened cheese.</title>
        <authorList>
            <consortium name="US DOE Joint Genome Institute (JGI-PGF)"/>
            <person name="Walter F."/>
            <person name="Albersmeier A."/>
            <person name="Kalinowski J."/>
            <person name="Ruckert C."/>
        </authorList>
    </citation>
    <scope>NUCLEOTIDE SEQUENCE</scope>
    <source>
        <strain evidence="2">CGMCC 1.12195</strain>
    </source>
</reference>
<dbReference type="GO" id="GO:0008703">
    <property type="term" value="F:5-amino-6-(5-phosphoribosylamino)uracil reductase activity"/>
    <property type="evidence" value="ECO:0007669"/>
    <property type="project" value="InterPro"/>
</dbReference>
<dbReference type="PANTHER" id="PTHR38011:SF11">
    <property type="entry name" value="2,5-DIAMINO-6-RIBOSYLAMINO-4(3H)-PYRIMIDINONE 5'-PHOSPHATE REDUCTASE"/>
    <property type="match status" value="1"/>
</dbReference>
<dbReference type="Pfam" id="PF01872">
    <property type="entry name" value="RibD_C"/>
    <property type="match status" value="1"/>
</dbReference>
<dbReference type="InterPro" id="IPR024072">
    <property type="entry name" value="DHFR-like_dom_sf"/>
</dbReference>
<dbReference type="Proteomes" id="UP000660862">
    <property type="component" value="Unassembled WGS sequence"/>
</dbReference>
<dbReference type="AlphaFoldDB" id="A0A917MEZ3"/>
<gene>
    <name evidence="2" type="ORF">GCM10007415_42830</name>
</gene>
<sequence>MGKIIAGINMTLDGFCDHTYGIADDELHQHYSELLRSSGTILYGRITYQLMEYWPPIVKDPTGNQAVDEFAVIMDSTPKIVFSRTLEKVDWESARIATRSLEEEILALKQQSDNDILVGSPSLIAAATELNLVDQYQLCVHPVIAGKGLPLFKNIGDLRFLKLIKTKAFGSGAIVLYYEPAKGTAGSVQ</sequence>
<dbReference type="InterPro" id="IPR050765">
    <property type="entry name" value="Riboflavin_Biosynth_HTPR"/>
</dbReference>
<comment type="caution">
    <text evidence="2">The sequence shown here is derived from an EMBL/GenBank/DDBJ whole genome shotgun (WGS) entry which is preliminary data.</text>
</comment>
<dbReference type="PANTHER" id="PTHR38011">
    <property type="entry name" value="DIHYDROFOLATE REDUCTASE FAMILY PROTEIN (AFU_ORTHOLOGUE AFUA_8G06820)"/>
    <property type="match status" value="1"/>
</dbReference>
<dbReference type="SUPFAM" id="SSF53597">
    <property type="entry name" value="Dihydrofolate reductase-like"/>
    <property type="match status" value="1"/>
</dbReference>
<evidence type="ECO:0000313" key="3">
    <source>
        <dbReference type="Proteomes" id="UP000660862"/>
    </source>
</evidence>
<dbReference type="EMBL" id="BMER01000006">
    <property type="protein sequence ID" value="GGH02120.1"/>
    <property type="molecule type" value="Genomic_DNA"/>
</dbReference>
<feature type="domain" description="Bacterial bifunctional deaminase-reductase C-terminal" evidence="1">
    <location>
        <begin position="3"/>
        <end position="174"/>
    </location>
</feature>
<organism evidence="2 3">
    <name type="scientific">Parapedobacter pyrenivorans</name>
    <dbReference type="NCBI Taxonomy" id="1305674"/>
    <lineage>
        <taxon>Bacteria</taxon>
        <taxon>Pseudomonadati</taxon>
        <taxon>Bacteroidota</taxon>
        <taxon>Sphingobacteriia</taxon>
        <taxon>Sphingobacteriales</taxon>
        <taxon>Sphingobacteriaceae</taxon>
        <taxon>Parapedobacter</taxon>
    </lineage>
</organism>
<accession>A0A917MEZ3</accession>
<proteinExistence type="predicted"/>
<dbReference type="RefSeq" id="WP_188508168.1">
    <property type="nucleotide sequence ID" value="NZ_BMER01000006.1"/>
</dbReference>
<dbReference type="Gene3D" id="3.40.430.10">
    <property type="entry name" value="Dihydrofolate Reductase, subunit A"/>
    <property type="match status" value="1"/>
</dbReference>
<dbReference type="GO" id="GO:0009231">
    <property type="term" value="P:riboflavin biosynthetic process"/>
    <property type="evidence" value="ECO:0007669"/>
    <property type="project" value="InterPro"/>
</dbReference>
<reference evidence="2" key="2">
    <citation type="submission" date="2020-09" db="EMBL/GenBank/DDBJ databases">
        <authorList>
            <person name="Sun Q."/>
            <person name="Zhou Y."/>
        </authorList>
    </citation>
    <scope>NUCLEOTIDE SEQUENCE</scope>
    <source>
        <strain evidence="2">CGMCC 1.12195</strain>
    </source>
</reference>
<protein>
    <submittedName>
        <fullName evidence="2">Deaminase reductase</fullName>
    </submittedName>
</protein>